<evidence type="ECO:0000313" key="7">
    <source>
        <dbReference type="EMBL" id="EFI35018.1"/>
    </source>
</evidence>
<dbReference type="GO" id="GO:0016020">
    <property type="term" value="C:membrane"/>
    <property type="evidence" value="ECO:0007669"/>
    <property type="project" value="UniProtKB-SubCell"/>
</dbReference>
<gene>
    <name evidence="7" type="ORF">Dthio_PD2411</name>
</gene>
<organism evidence="7 8">
    <name type="scientific">Desulfonatronospira thiodismutans ASO3-1</name>
    <dbReference type="NCBI Taxonomy" id="555779"/>
    <lineage>
        <taxon>Bacteria</taxon>
        <taxon>Pseudomonadati</taxon>
        <taxon>Thermodesulfobacteriota</taxon>
        <taxon>Desulfovibrionia</taxon>
        <taxon>Desulfovibrionales</taxon>
        <taxon>Desulfonatronovibrionaceae</taxon>
        <taxon>Desulfonatronospira</taxon>
    </lineage>
</organism>
<feature type="transmembrane region" description="Helical" evidence="6">
    <location>
        <begin position="83"/>
        <end position="106"/>
    </location>
</feature>
<evidence type="ECO:0000256" key="3">
    <source>
        <dbReference type="ARBA" id="ARBA00022692"/>
    </source>
</evidence>
<dbReference type="Proteomes" id="UP000005496">
    <property type="component" value="Unassembled WGS sequence"/>
</dbReference>
<proteinExistence type="inferred from homology"/>
<comment type="similarity">
    <text evidence="2">Belongs to the CPA3 antiporters (TC 2.A.63) subunit C family.</text>
</comment>
<dbReference type="AlphaFoldDB" id="D6SQJ2"/>
<keyword evidence="5 6" id="KW-0472">Membrane</keyword>
<dbReference type="InterPro" id="IPR039428">
    <property type="entry name" value="NUOK/Mnh_C1-like"/>
</dbReference>
<keyword evidence="4 6" id="KW-1133">Transmembrane helix</keyword>
<comment type="subcellular location">
    <subcellularLocation>
        <location evidence="1">Membrane</location>
        <topology evidence="1">Multi-pass membrane protein</topology>
    </subcellularLocation>
</comment>
<accession>D6SQJ2</accession>
<dbReference type="InterPro" id="IPR050601">
    <property type="entry name" value="CPA3_antiporter_subunitC"/>
</dbReference>
<comment type="caution">
    <text evidence="7">The sequence shown here is derived from an EMBL/GenBank/DDBJ whole genome shotgun (WGS) entry which is preliminary data.</text>
</comment>
<dbReference type="EMBL" id="ACJN02000002">
    <property type="protein sequence ID" value="EFI35018.1"/>
    <property type="molecule type" value="Genomic_DNA"/>
</dbReference>
<dbReference type="PANTHER" id="PTHR34583:SF3">
    <property type="entry name" value="MULTISUBUNIT SODIUM_HYDROGEN ANTIPORTER, MNHC SUBUNIT"/>
    <property type="match status" value="1"/>
</dbReference>
<name>D6SQJ2_9BACT</name>
<sequence>MLEIIEGYYAYFFLMLLFVIGLYAMMMKKNFIKKILGMTMIQSSAILVWILAAYKEGATVPVLDPAISLDNPDLYLNPLPHTLMLTAIVVAVVTKGVAIGLAVAIYRNYNTLDEDELLARTEEEQ</sequence>
<feature type="transmembrane region" description="Helical" evidence="6">
    <location>
        <begin position="6"/>
        <end position="23"/>
    </location>
</feature>
<evidence type="ECO:0000256" key="6">
    <source>
        <dbReference type="SAM" id="Phobius"/>
    </source>
</evidence>
<dbReference type="Gene3D" id="1.10.287.3510">
    <property type="match status" value="1"/>
</dbReference>
<keyword evidence="3 6" id="KW-0812">Transmembrane</keyword>
<evidence type="ECO:0000256" key="4">
    <source>
        <dbReference type="ARBA" id="ARBA00022989"/>
    </source>
</evidence>
<protein>
    <submittedName>
        <fullName evidence="7">NADH-ubiquinone oxidoreductase chain 4L</fullName>
    </submittedName>
</protein>
<evidence type="ECO:0000256" key="5">
    <source>
        <dbReference type="ARBA" id="ARBA00023136"/>
    </source>
</evidence>
<dbReference type="OrthoDB" id="9799219at2"/>
<dbReference type="RefSeq" id="WP_008870332.1">
    <property type="nucleotide sequence ID" value="NZ_ACJN02000002.1"/>
</dbReference>
<dbReference type="eggNOG" id="COG1006">
    <property type="taxonomic scope" value="Bacteria"/>
</dbReference>
<dbReference type="PANTHER" id="PTHR34583">
    <property type="entry name" value="ANTIPORTER SUBUNIT MNHC2-RELATED"/>
    <property type="match status" value="1"/>
</dbReference>
<evidence type="ECO:0000313" key="8">
    <source>
        <dbReference type="Proteomes" id="UP000005496"/>
    </source>
</evidence>
<evidence type="ECO:0000256" key="1">
    <source>
        <dbReference type="ARBA" id="ARBA00004141"/>
    </source>
</evidence>
<dbReference type="Pfam" id="PF00420">
    <property type="entry name" value="Oxidored_q2"/>
    <property type="match status" value="1"/>
</dbReference>
<keyword evidence="8" id="KW-1185">Reference proteome</keyword>
<evidence type="ECO:0000256" key="2">
    <source>
        <dbReference type="ARBA" id="ARBA00010388"/>
    </source>
</evidence>
<reference evidence="7" key="1">
    <citation type="submission" date="2010-05" db="EMBL/GenBank/DDBJ databases">
        <title>The draft genome of Desulfonatronospira thiodismutans ASO3-1.</title>
        <authorList>
            <consortium name="US DOE Joint Genome Institute (JGI-PGF)"/>
            <person name="Lucas S."/>
            <person name="Copeland A."/>
            <person name="Lapidus A."/>
            <person name="Cheng J.-F."/>
            <person name="Bruce D."/>
            <person name="Goodwin L."/>
            <person name="Pitluck S."/>
            <person name="Chertkov O."/>
            <person name="Brettin T."/>
            <person name="Detter J.C."/>
            <person name="Han C."/>
            <person name="Land M.L."/>
            <person name="Hauser L."/>
            <person name="Kyrpides N."/>
            <person name="Mikhailova N."/>
            <person name="Muyzer G."/>
            <person name="Woyke T."/>
        </authorList>
    </citation>
    <scope>NUCLEOTIDE SEQUENCE [LARGE SCALE GENOMIC DNA]</scope>
    <source>
        <strain evidence="7">ASO3-1</strain>
    </source>
</reference>